<dbReference type="STRING" id="92696.A0A4V2MW80"/>
<evidence type="ECO:0000313" key="3">
    <source>
        <dbReference type="EMBL" id="TCD65237.1"/>
    </source>
</evidence>
<reference evidence="3 4" key="1">
    <citation type="submission" date="2018-11" db="EMBL/GenBank/DDBJ databases">
        <title>Genome assembly of Steccherinum ochraceum LE-BIN_3174, the white-rot fungus of the Steccherinaceae family (The Residual Polyporoid clade, Polyporales, Basidiomycota).</title>
        <authorList>
            <person name="Fedorova T.V."/>
            <person name="Glazunova O.A."/>
            <person name="Landesman E.O."/>
            <person name="Moiseenko K.V."/>
            <person name="Psurtseva N.V."/>
            <person name="Savinova O.S."/>
            <person name="Shakhova N.V."/>
            <person name="Tyazhelova T.V."/>
            <person name="Vasina D.V."/>
        </authorList>
    </citation>
    <scope>NUCLEOTIDE SEQUENCE [LARGE SCALE GENOMIC DNA]</scope>
    <source>
        <strain evidence="3 4">LE-BIN_3174</strain>
    </source>
</reference>
<proteinExistence type="predicted"/>
<protein>
    <recommendedName>
        <fullName evidence="2">SHSP domain-containing protein</fullName>
    </recommendedName>
</protein>
<feature type="region of interest" description="Disordered" evidence="1">
    <location>
        <begin position="227"/>
        <end position="279"/>
    </location>
</feature>
<dbReference type="InterPro" id="IPR002068">
    <property type="entry name" value="A-crystallin/Hsp20_dom"/>
</dbReference>
<evidence type="ECO:0000259" key="2">
    <source>
        <dbReference type="Pfam" id="PF00011"/>
    </source>
</evidence>
<feature type="compositionally biased region" description="Acidic residues" evidence="1">
    <location>
        <begin position="234"/>
        <end position="255"/>
    </location>
</feature>
<dbReference type="CDD" id="cd06464">
    <property type="entry name" value="ACD_sHsps-like"/>
    <property type="match status" value="1"/>
</dbReference>
<gene>
    <name evidence="3" type="ORF">EIP91_002945</name>
</gene>
<dbReference type="Pfam" id="PF00011">
    <property type="entry name" value="HSP20"/>
    <property type="match status" value="1"/>
</dbReference>
<keyword evidence="4" id="KW-1185">Reference proteome</keyword>
<dbReference type="InterPro" id="IPR008978">
    <property type="entry name" value="HSP20-like_chaperone"/>
</dbReference>
<organism evidence="3 4">
    <name type="scientific">Steccherinum ochraceum</name>
    <dbReference type="NCBI Taxonomy" id="92696"/>
    <lineage>
        <taxon>Eukaryota</taxon>
        <taxon>Fungi</taxon>
        <taxon>Dikarya</taxon>
        <taxon>Basidiomycota</taxon>
        <taxon>Agaricomycotina</taxon>
        <taxon>Agaricomycetes</taxon>
        <taxon>Polyporales</taxon>
        <taxon>Steccherinaceae</taxon>
        <taxon>Steccherinum</taxon>
    </lineage>
</organism>
<feature type="domain" description="SHSP" evidence="2">
    <location>
        <begin position="132"/>
        <end position="216"/>
    </location>
</feature>
<name>A0A4V2MW80_9APHY</name>
<accession>A0A4V2MW80</accession>
<evidence type="ECO:0000256" key="1">
    <source>
        <dbReference type="SAM" id="MobiDB-lite"/>
    </source>
</evidence>
<sequence length="279" mass="31688">MPNMPAELPTTPRKAIPPAFDALIEKAFAPKSTPVNTPRLKATDPRRSMLTISTIVPDAPPEVPDPESKLLEIWEQVREAKAKQLESQPSKVKSLESKSSVKAMPRLEALGLNKTLSKRKSMVNFREALDGETVTATFEMGGVRKQDMHVSFRQNRIVVTWRRTRVVEKMEGSIKVREKQEKQYNQIIPIPEGTKFEHIKATRDGRRLTLTYPNFKGVAKEQIFCEAQPPELPDKEEPEEEDEHDDHDDGDEPEQQEPPSPRTAMSVGDTEFHTCVPDW</sequence>
<dbReference type="AlphaFoldDB" id="A0A4V2MW80"/>
<dbReference type="EMBL" id="RWJN01000191">
    <property type="protein sequence ID" value="TCD65237.1"/>
    <property type="molecule type" value="Genomic_DNA"/>
</dbReference>
<comment type="caution">
    <text evidence="3">The sequence shown here is derived from an EMBL/GenBank/DDBJ whole genome shotgun (WGS) entry which is preliminary data.</text>
</comment>
<dbReference type="Gene3D" id="2.60.40.790">
    <property type="match status" value="1"/>
</dbReference>
<evidence type="ECO:0000313" key="4">
    <source>
        <dbReference type="Proteomes" id="UP000292702"/>
    </source>
</evidence>
<dbReference type="Proteomes" id="UP000292702">
    <property type="component" value="Unassembled WGS sequence"/>
</dbReference>
<dbReference type="OrthoDB" id="1431247at2759"/>
<dbReference type="SUPFAM" id="SSF49764">
    <property type="entry name" value="HSP20-like chaperones"/>
    <property type="match status" value="1"/>
</dbReference>